<comment type="subcellular location">
    <subcellularLocation>
        <location evidence="1">Secreted</location>
    </subcellularLocation>
</comment>
<dbReference type="EMBL" id="JAACXV010014341">
    <property type="protein sequence ID" value="KAF7268135.1"/>
    <property type="molecule type" value="Genomic_DNA"/>
</dbReference>
<evidence type="ECO:0008006" key="9">
    <source>
        <dbReference type="Google" id="ProtNLM"/>
    </source>
</evidence>
<evidence type="ECO:0000256" key="2">
    <source>
        <dbReference type="ARBA" id="ARBA00005679"/>
    </source>
</evidence>
<feature type="signal peptide" evidence="6">
    <location>
        <begin position="1"/>
        <end position="16"/>
    </location>
</feature>
<protein>
    <recommendedName>
        <fullName evidence="9">Gamma-interferon inducible lysosomal thiol reductase</fullName>
    </recommendedName>
</protein>
<keyword evidence="5" id="KW-0325">Glycoprotein</keyword>
<dbReference type="Gene3D" id="3.40.30.10">
    <property type="entry name" value="Glutaredoxin"/>
    <property type="match status" value="1"/>
</dbReference>
<dbReference type="InterPro" id="IPR036249">
    <property type="entry name" value="Thioredoxin-like_sf"/>
</dbReference>
<sequence length="204" mass="22336">MFKFIIVASLLAFTSAKSIRDQEPVQVQVYYETLCPDSIAFITQQLYPNYLIFGPDGLIDIELVPYGHASESVEDGIRTFTCQHGPNECYGNKVQACVINSASVNQTINFVFCSENSGNPADPTVLEQCALDNGLSWADIQQCLDSDLAGDLLSANGKKTDLVKPNFIPTITFNGEFTQTNQDAALVNLKKVICSFIGNPLTYC</sequence>
<dbReference type="AlphaFoldDB" id="A0A834HZQ5"/>
<dbReference type="PANTHER" id="PTHR13234:SF8">
    <property type="entry name" value="GAMMA-INTERFERON-INDUCIBLE LYSOSOMAL THIOL REDUCTASE"/>
    <property type="match status" value="1"/>
</dbReference>
<evidence type="ECO:0000256" key="5">
    <source>
        <dbReference type="ARBA" id="ARBA00023180"/>
    </source>
</evidence>
<comment type="caution">
    <text evidence="7">The sequence shown here is derived from an EMBL/GenBank/DDBJ whole genome shotgun (WGS) entry which is preliminary data.</text>
</comment>
<dbReference type="GO" id="GO:0016671">
    <property type="term" value="F:oxidoreductase activity, acting on a sulfur group of donors, disulfide as acceptor"/>
    <property type="evidence" value="ECO:0007669"/>
    <property type="project" value="InterPro"/>
</dbReference>
<reference evidence="7" key="1">
    <citation type="submission" date="2020-08" db="EMBL/GenBank/DDBJ databases">
        <title>Genome sequencing and assembly of the red palm weevil Rhynchophorus ferrugineus.</title>
        <authorList>
            <person name="Dias G.B."/>
            <person name="Bergman C.M."/>
            <person name="Manee M."/>
        </authorList>
    </citation>
    <scope>NUCLEOTIDE SEQUENCE</scope>
    <source>
        <strain evidence="7">AA-2017</strain>
        <tissue evidence="7">Whole larva</tissue>
    </source>
</reference>
<evidence type="ECO:0000256" key="6">
    <source>
        <dbReference type="SAM" id="SignalP"/>
    </source>
</evidence>
<evidence type="ECO:0000256" key="4">
    <source>
        <dbReference type="ARBA" id="ARBA00022729"/>
    </source>
</evidence>
<dbReference type="GO" id="GO:0005576">
    <property type="term" value="C:extracellular region"/>
    <property type="evidence" value="ECO:0007669"/>
    <property type="project" value="UniProtKB-SubCell"/>
</dbReference>
<accession>A0A834HZQ5</accession>
<feature type="chain" id="PRO_5032294288" description="Gamma-interferon inducible lysosomal thiol reductase" evidence="6">
    <location>
        <begin position="17"/>
        <end position="204"/>
    </location>
</feature>
<evidence type="ECO:0000256" key="1">
    <source>
        <dbReference type="ARBA" id="ARBA00004613"/>
    </source>
</evidence>
<name>A0A834HZQ5_RHYFE</name>
<evidence type="ECO:0000313" key="8">
    <source>
        <dbReference type="Proteomes" id="UP000625711"/>
    </source>
</evidence>
<dbReference type="PANTHER" id="PTHR13234">
    <property type="entry name" value="GAMMA-INTERFERON INDUCIBLE LYSOSOMAL THIOL REDUCTASE GILT"/>
    <property type="match status" value="1"/>
</dbReference>
<keyword evidence="3" id="KW-0964">Secreted</keyword>
<dbReference type="OrthoDB" id="958254at2759"/>
<gene>
    <name evidence="7" type="ORF">GWI33_018698</name>
</gene>
<evidence type="ECO:0000313" key="7">
    <source>
        <dbReference type="EMBL" id="KAF7268135.1"/>
    </source>
</evidence>
<organism evidence="7 8">
    <name type="scientific">Rhynchophorus ferrugineus</name>
    <name type="common">Red palm weevil</name>
    <name type="synonym">Curculio ferrugineus</name>
    <dbReference type="NCBI Taxonomy" id="354439"/>
    <lineage>
        <taxon>Eukaryota</taxon>
        <taxon>Metazoa</taxon>
        <taxon>Ecdysozoa</taxon>
        <taxon>Arthropoda</taxon>
        <taxon>Hexapoda</taxon>
        <taxon>Insecta</taxon>
        <taxon>Pterygota</taxon>
        <taxon>Neoptera</taxon>
        <taxon>Endopterygota</taxon>
        <taxon>Coleoptera</taxon>
        <taxon>Polyphaga</taxon>
        <taxon>Cucujiformia</taxon>
        <taxon>Curculionidae</taxon>
        <taxon>Dryophthorinae</taxon>
        <taxon>Rhynchophorus</taxon>
    </lineage>
</organism>
<evidence type="ECO:0000256" key="3">
    <source>
        <dbReference type="ARBA" id="ARBA00022525"/>
    </source>
</evidence>
<dbReference type="InterPro" id="IPR004911">
    <property type="entry name" value="Interferon-induced_GILT"/>
</dbReference>
<proteinExistence type="inferred from homology"/>
<keyword evidence="4 6" id="KW-0732">Signal</keyword>
<comment type="similarity">
    <text evidence="2">Belongs to the GILT family.</text>
</comment>
<dbReference type="SUPFAM" id="SSF52833">
    <property type="entry name" value="Thioredoxin-like"/>
    <property type="match status" value="1"/>
</dbReference>
<dbReference type="Proteomes" id="UP000625711">
    <property type="component" value="Unassembled WGS sequence"/>
</dbReference>
<keyword evidence="8" id="KW-1185">Reference proteome</keyword>
<dbReference type="Pfam" id="PF03227">
    <property type="entry name" value="GILT"/>
    <property type="match status" value="1"/>
</dbReference>